<protein>
    <recommendedName>
        <fullName evidence="1">Endonuclease/exonuclease/phosphatase domain-containing protein</fullName>
    </recommendedName>
</protein>
<comment type="caution">
    <text evidence="2">The sequence shown here is derived from an EMBL/GenBank/DDBJ whole genome shotgun (WGS) entry which is preliminary data.</text>
</comment>
<evidence type="ECO:0000313" key="2">
    <source>
        <dbReference type="EMBL" id="KAK3879590.1"/>
    </source>
</evidence>
<name>A0AAE1FTY3_PETCI</name>
<evidence type="ECO:0000259" key="1">
    <source>
        <dbReference type="Pfam" id="PF14529"/>
    </source>
</evidence>
<dbReference type="AlphaFoldDB" id="A0AAE1FTY3"/>
<reference evidence="2" key="1">
    <citation type="submission" date="2023-10" db="EMBL/GenBank/DDBJ databases">
        <title>Genome assemblies of two species of porcelain crab, Petrolisthes cinctipes and Petrolisthes manimaculis (Anomura: Porcellanidae).</title>
        <authorList>
            <person name="Angst P."/>
        </authorList>
    </citation>
    <scope>NUCLEOTIDE SEQUENCE</scope>
    <source>
        <strain evidence="2">PB745_01</strain>
        <tissue evidence="2">Gill</tissue>
    </source>
</reference>
<proteinExistence type="predicted"/>
<dbReference type="InterPro" id="IPR036691">
    <property type="entry name" value="Endo/exonu/phosph_ase_sf"/>
</dbReference>
<gene>
    <name evidence="2" type="ORF">Pcinc_015877</name>
</gene>
<dbReference type="Gene3D" id="3.60.10.10">
    <property type="entry name" value="Endonuclease/exonuclease/phosphatase"/>
    <property type="match status" value="1"/>
</dbReference>
<dbReference type="GO" id="GO:0003824">
    <property type="term" value="F:catalytic activity"/>
    <property type="evidence" value="ECO:0007669"/>
    <property type="project" value="InterPro"/>
</dbReference>
<dbReference type="InterPro" id="IPR005135">
    <property type="entry name" value="Endo/exonuclease/phosphatase"/>
</dbReference>
<evidence type="ECO:0000313" key="3">
    <source>
        <dbReference type="Proteomes" id="UP001286313"/>
    </source>
</evidence>
<feature type="domain" description="Endonuclease/exonuclease/phosphatase" evidence="1">
    <location>
        <begin position="2"/>
        <end position="98"/>
    </location>
</feature>
<organism evidence="2 3">
    <name type="scientific">Petrolisthes cinctipes</name>
    <name type="common">Flat porcelain crab</name>
    <dbReference type="NCBI Taxonomy" id="88211"/>
    <lineage>
        <taxon>Eukaryota</taxon>
        <taxon>Metazoa</taxon>
        <taxon>Ecdysozoa</taxon>
        <taxon>Arthropoda</taxon>
        <taxon>Crustacea</taxon>
        <taxon>Multicrustacea</taxon>
        <taxon>Malacostraca</taxon>
        <taxon>Eumalacostraca</taxon>
        <taxon>Eucarida</taxon>
        <taxon>Decapoda</taxon>
        <taxon>Pleocyemata</taxon>
        <taxon>Anomura</taxon>
        <taxon>Galatheoidea</taxon>
        <taxon>Porcellanidae</taxon>
        <taxon>Petrolisthes</taxon>
    </lineage>
</organism>
<sequence length="98" mass="11149">MNKIKEELNTLGDPAPTVVMNGDFSLPIIKWESLEVYGGSADARQQAKLLLDFANEFMLIENITQPTRGDNILDLFFTSNEELLYNIRVEDTIMSDHK</sequence>
<dbReference type="EMBL" id="JAWQEG010001429">
    <property type="protein sequence ID" value="KAK3879590.1"/>
    <property type="molecule type" value="Genomic_DNA"/>
</dbReference>
<dbReference type="Proteomes" id="UP001286313">
    <property type="component" value="Unassembled WGS sequence"/>
</dbReference>
<dbReference type="Pfam" id="PF14529">
    <property type="entry name" value="Exo_endo_phos_2"/>
    <property type="match status" value="1"/>
</dbReference>
<accession>A0AAE1FTY3</accession>
<keyword evidence="3" id="KW-1185">Reference proteome</keyword>